<accession>A0A7K1KRL0</accession>
<dbReference type="EMBL" id="WODC01000009">
    <property type="protein sequence ID" value="MUM78562.1"/>
    <property type="molecule type" value="Genomic_DNA"/>
</dbReference>
<sequence>MSGSCTLKHCGNKTYYCSVELTLQIIGGKWKPIIMYRLGDGGVLRFSEIRRSIPNITQKMLTQQLRELEADGVVSRKVHPQVPPRVDYSLTELGMSVMPVIESLCQWGKRYEQWAARGEGRAGAVTL</sequence>
<dbReference type="Pfam" id="PF01638">
    <property type="entry name" value="HxlR"/>
    <property type="match status" value="1"/>
</dbReference>
<dbReference type="PANTHER" id="PTHR33204">
    <property type="entry name" value="TRANSCRIPTIONAL REGULATOR, MARR FAMILY"/>
    <property type="match status" value="1"/>
</dbReference>
<name>A0A7K1KRL0_9BACT</name>
<keyword evidence="3" id="KW-0804">Transcription</keyword>
<dbReference type="SUPFAM" id="SSF46785">
    <property type="entry name" value="Winged helix' DNA-binding domain"/>
    <property type="match status" value="1"/>
</dbReference>
<evidence type="ECO:0000256" key="1">
    <source>
        <dbReference type="ARBA" id="ARBA00023015"/>
    </source>
</evidence>
<keyword evidence="2" id="KW-0238">DNA-binding</keyword>
<evidence type="ECO:0000256" key="2">
    <source>
        <dbReference type="ARBA" id="ARBA00023125"/>
    </source>
</evidence>
<keyword evidence="6" id="KW-1185">Reference proteome</keyword>
<feature type="domain" description="HTH hxlR-type" evidence="4">
    <location>
        <begin position="25"/>
        <end position="112"/>
    </location>
</feature>
<evidence type="ECO:0000313" key="6">
    <source>
        <dbReference type="Proteomes" id="UP000461162"/>
    </source>
</evidence>
<evidence type="ECO:0000259" key="4">
    <source>
        <dbReference type="Pfam" id="PF01638"/>
    </source>
</evidence>
<evidence type="ECO:0000256" key="3">
    <source>
        <dbReference type="ARBA" id="ARBA00023163"/>
    </source>
</evidence>
<dbReference type="GO" id="GO:0003677">
    <property type="term" value="F:DNA binding"/>
    <property type="evidence" value="ECO:0007669"/>
    <property type="project" value="UniProtKB-KW"/>
</dbReference>
<dbReference type="Gene3D" id="1.10.10.10">
    <property type="entry name" value="Winged helix-like DNA-binding domain superfamily/Winged helix DNA-binding domain"/>
    <property type="match status" value="1"/>
</dbReference>
<dbReference type="AlphaFoldDB" id="A0A7K1KRL0"/>
<organism evidence="5 6">
    <name type="scientific">Pseudodesulfovibrio alkaliphilus</name>
    <dbReference type="NCBI Taxonomy" id="2661613"/>
    <lineage>
        <taxon>Bacteria</taxon>
        <taxon>Pseudomonadati</taxon>
        <taxon>Thermodesulfobacteriota</taxon>
        <taxon>Desulfovibrionia</taxon>
        <taxon>Desulfovibrionales</taxon>
        <taxon>Desulfovibrionaceae</taxon>
    </lineage>
</organism>
<comment type="caution">
    <text evidence="5">The sequence shown here is derived from an EMBL/GenBank/DDBJ whole genome shotgun (WGS) entry which is preliminary data.</text>
</comment>
<dbReference type="InterPro" id="IPR036390">
    <property type="entry name" value="WH_DNA-bd_sf"/>
</dbReference>
<gene>
    <name evidence="5" type="ORF">GKC30_13040</name>
</gene>
<keyword evidence="1" id="KW-0805">Transcription regulation</keyword>
<dbReference type="Proteomes" id="UP000461162">
    <property type="component" value="Unassembled WGS sequence"/>
</dbReference>
<protein>
    <submittedName>
        <fullName evidence="5">Transcriptional regulator</fullName>
    </submittedName>
</protein>
<dbReference type="RefSeq" id="WP_155935407.1">
    <property type="nucleotide sequence ID" value="NZ_WODC01000009.1"/>
</dbReference>
<reference evidence="5 6" key="1">
    <citation type="submission" date="2019-11" db="EMBL/GenBank/DDBJ databases">
        <title>Pseudodesulfovibrio alkaliphilus, sp. nov., an alkaliphilic sulfate-reducing bacteria from mud volcano of Taman peninsula, Russia.</title>
        <authorList>
            <person name="Frolova A."/>
            <person name="Merkel A.Y."/>
            <person name="Slobodkin A.I."/>
        </authorList>
    </citation>
    <scope>NUCLEOTIDE SEQUENCE [LARGE SCALE GENOMIC DNA]</scope>
    <source>
        <strain evidence="5 6">F-1</strain>
    </source>
</reference>
<dbReference type="InterPro" id="IPR002577">
    <property type="entry name" value="HTH_HxlR"/>
</dbReference>
<dbReference type="PANTHER" id="PTHR33204:SF29">
    <property type="entry name" value="TRANSCRIPTIONAL REGULATOR"/>
    <property type="match status" value="1"/>
</dbReference>
<evidence type="ECO:0000313" key="5">
    <source>
        <dbReference type="EMBL" id="MUM78562.1"/>
    </source>
</evidence>
<proteinExistence type="predicted"/>
<dbReference type="InterPro" id="IPR036388">
    <property type="entry name" value="WH-like_DNA-bd_sf"/>
</dbReference>